<evidence type="ECO:0000313" key="1">
    <source>
        <dbReference type="EMBL" id="KJF18444.1"/>
    </source>
</evidence>
<organism evidence="1 2">
    <name type="scientific">Acidithrix ferrooxidans</name>
    <dbReference type="NCBI Taxonomy" id="1280514"/>
    <lineage>
        <taxon>Bacteria</taxon>
        <taxon>Bacillati</taxon>
        <taxon>Actinomycetota</taxon>
        <taxon>Acidimicrobiia</taxon>
        <taxon>Acidimicrobiales</taxon>
        <taxon>Acidimicrobiaceae</taxon>
        <taxon>Acidithrix</taxon>
    </lineage>
</organism>
<protein>
    <submittedName>
        <fullName evidence="1">Uncharacterized protein</fullName>
    </submittedName>
</protein>
<reference evidence="1 2" key="1">
    <citation type="submission" date="2015-01" db="EMBL/GenBank/DDBJ databases">
        <title>Draft genome of the acidophilic iron oxidizer Acidithrix ferrooxidans strain Py-F3.</title>
        <authorList>
            <person name="Poehlein A."/>
            <person name="Eisen S."/>
            <person name="Schloemann M."/>
            <person name="Johnson B.D."/>
            <person name="Daniel R."/>
            <person name="Muehling M."/>
        </authorList>
    </citation>
    <scope>NUCLEOTIDE SEQUENCE [LARGE SCALE GENOMIC DNA]</scope>
    <source>
        <strain evidence="1 2">Py-F3</strain>
    </source>
</reference>
<comment type="caution">
    <text evidence="1">The sequence shown here is derived from an EMBL/GenBank/DDBJ whole genome shotgun (WGS) entry which is preliminary data.</text>
</comment>
<accession>A0A0D8HKP1</accession>
<dbReference type="RefSeq" id="WP_160291711.1">
    <property type="nucleotide sequence ID" value="NZ_JXYS01000017.1"/>
</dbReference>
<dbReference type="AlphaFoldDB" id="A0A0D8HKP1"/>
<proteinExistence type="predicted"/>
<name>A0A0D8HKP1_9ACTN</name>
<dbReference type="STRING" id="1280514.AXFE_06720"/>
<dbReference type="Proteomes" id="UP000032360">
    <property type="component" value="Unassembled WGS sequence"/>
</dbReference>
<keyword evidence="2" id="KW-1185">Reference proteome</keyword>
<sequence>MTKAIGFIEFIPFASTGPVLLFIELSHAKAWLWLKGNSVTDTAEM</sequence>
<dbReference type="EMBL" id="JXYS01000017">
    <property type="protein sequence ID" value="KJF18444.1"/>
    <property type="molecule type" value="Genomic_DNA"/>
</dbReference>
<gene>
    <name evidence="1" type="ORF">AXFE_06720</name>
</gene>
<evidence type="ECO:0000313" key="2">
    <source>
        <dbReference type="Proteomes" id="UP000032360"/>
    </source>
</evidence>